<evidence type="ECO:0000256" key="3">
    <source>
        <dbReference type="ARBA" id="ARBA00023212"/>
    </source>
</evidence>
<dbReference type="GO" id="GO:0007015">
    <property type="term" value="P:actin filament organization"/>
    <property type="evidence" value="ECO:0007669"/>
    <property type="project" value="TreeGrafter"/>
</dbReference>
<evidence type="ECO:0000313" key="4">
    <source>
        <dbReference type="EMBL" id="PAV78357.1"/>
    </source>
</evidence>
<sequence>MPFETSSLKAKSSTSFDQLTQFLEKELTKVEDKKNVVPFSDENKRKQTSALEENSTRIKNGHMEMPIELSLDSDEELNCSSGDVSNGRIIVDLADLIGSHRFSVQDTLNDSVRNMTIFGRIGLDFSDVATSAPIESKAFTHEPENCTDVEDCIRRLKSDDEHLTEVNLNNMKRVSRERIHALMKAAQKSTHIEKISLANTAIGDQEAQFLVHLLEHSKSLSAINVESNFISPKMVVRLVKSLLRTQSVIEFKAENQKQSVLGFKYEEDVSRSVESNFSLLRIGIPLQSVHCRNRVANAISRNFEAGRVEFIFHTKLKRKNY</sequence>
<dbReference type="Gene3D" id="3.80.10.10">
    <property type="entry name" value="Ribonuclease Inhibitor"/>
    <property type="match status" value="1"/>
</dbReference>
<evidence type="ECO:0000256" key="2">
    <source>
        <dbReference type="ARBA" id="ARBA00022490"/>
    </source>
</evidence>
<keyword evidence="2" id="KW-0963">Cytoplasm</keyword>
<dbReference type="GO" id="GO:0051694">
    <property type="term" value="P:pointed-end actin filament capping"/>
    <property type="evidence" value="ECO:0007669"/>
    <property type="project" value="InterPro"/>
</dbReference>
<dbReference type="GO" id="GO:0030239">
    <property type="term" value="P:myofibril assembly"/>
    <property type="evidence" value="ECO:0007669"/>
    <property type="project" value="TreeGrafter"/>
</dbReference>
<dbReference type="EMBL" id="LIAE01007576">
    <property type="protein sequence ID" value="PAV78357.1"/>
    <property type="molecule type" value="Genomic_DNA"/>
</dbReference>
<comment type="subcellular location">
    <subcellularLocation>
        <location evidence="1">Cytoplasm</location>
        <location evidence="1">Cytoskeleton</location>
    </subcellularLocation>
</comment>
<dbReference type="FunFam" id="3.80.10.10:FF:000099">
    <property type="entry name" value="Tropomodulin, isoform C"/>
    <property type="match status" value="1"/>
</dbReference>
<dbReference type="PANTHER" id="PTHR10901">
    <property type="entry name" value="TROPOMODULIN"/>
    <property type="match status" value="1"/>
</dbReference>
<organism evidence="4 5">
    <name type="scientific">Diploscapter pachys</name>
    <dbReference type="NCBI Taxonomy" id="2018661"/>
    <lineage>
        <taxon>Eukaryota</taxon>
        <taxon>Metazoa</taxon>
        <taxon>Ecdysozoa</taxon>
        <taxon>Nematoda</taxon>
        <taxon>Chromadorea</taxon>
        <taxon>Rhabditida</taxon>
        <taxon>Rhabditina</taxon>
        <taxon>Rhabditomorpha</taxon>
        <taxon>Rhabditoidea</taxon>
        <taxon>Rhabditidae</taxon>
        <taxon>Diploscapter</taxon>
    </lineage>
</organism>
<protein>
    <recommendedName>
        <fullName evidence="6">Tropomodulin</fullName>
    </recommendedName>
</protein>
<comment type="caution">
    <text evidence="4">The sequence shown here is derived from an EMBL/GenBank/DDBJ whole genome shotgun (WGS) entry which is preliminary data.</text>
</comment>
<evidence type="ECO:0000256" key="1">
    <source>
        <dbReference type="ARBA" id="ARBA00004245"/>
    </source>
</evidence>
<dbReference type="AlphaFoldDB" id="A0A2A2KWW5"/>
<dbReference type="GO" id="GO:0005856">
    <property type="term" value="C:cytoskeleton"/>
    <property type="evidence" value="ECO:0007669"/>
    <property type="project" value="UniProtKB-SubCell"/>
</dbReference>
<dbReference type="Proteomes" id="UP000218231">
    <property type="component" value="Unassembled WGS sequence"/>
</dbReference>
<proteinExistence type="predicted"/>
<dbReference type="OrthoDB" id="2163268at2759"/>
<name>A0A2A2KWW5_9BILA</name>
<dbReference type="InterPro" id="IPR032675">
    <property type="entry name" value="LRR_dom_sf"/>
</dbReference>
<evidence type="ECO:0008006" key="6">
    <source>
        <dbReference type="Google" id="ProtNLM"/>
    </source>
</evidence>
<dbReference type="STRING" id="2018661.A0A2A2KWW5"/>
<evidence type="ECO:0000313" key="5">
    <source>
        <dbReference type="Proteomes" id="UP000218231"/>
    </source>
</evidence>
<gene>
    <name evidence="4" type="ORF">WR25_24783</name>
</gene>
<keyword evidence="5" id="KW-1185">Reference proteome</keyword>
<dbReference type="GO" id="GO:0005523">
    <property type="term" value="F:tropomyosin binding"/>
    <property type="evidence" value="ECO:0007669"/>
    <property type="project" value="InterPro"/>
</dbReference>
<reference evidence="4 5" key="1">
    <citation type="journal article" date="2017" name="Curr. Biol.">
        <title>Genome architecture and evolution of a unichromosomal asexual nematode.</title>
        <authorList>
            <person name="Fradin H."/>
            <person name="Zegar C."/>
            <person name="Gutwein M."/>
            <person name="Lucas J."/>
            <person name="Kovtun M."/>
            <person name="Corcoran D."/>
            <person name="Baugh L.R."/>
            <person name="Kiontke K."/>
            <person name="Gunsalus K."/>
            <person name="Fitch D.H."/>
            <person name="Piano F."/>
        </authorList>
    </citation>
    <scope>NUCLEOTIDE SEQUENCE [LARGE SCALE GENOMIC DNA]</scope>
    <source>
        <strain evidence="4">PF1309</strain>
    </source>
</reference>
<dbReference type="GO" id="GO:0030016">
    <property type="term" value="C:myofibril"/>
    <property type="evidence" value="ECO:0007669"/>
    <property type="project" value="TreeGrafter"/>
</dbReference>
<accession>A0A2A2KWW5</accession>
<dbReference type="PANTHER" id="PTHR10901:SF6">
    <property type="entry name" value="TROPOMODULIN, ISOFORM N"/>
    <property type="match status" value="1"/>
</dbReference>
<keyword evidence="3" id="KW-0206">Cytoskeleton</keyword>
<dbReference type="InterPro" id="IPR004934">
    <property type="entry name" value="TMOD"/>
</dbReference>
<dbReference type="SUPFAM" id="SSF52047">
    <property type="entry name" value="RNI-like"/>
    <property type="match status" value="1"/>
</dbReference>